<dbReference type="EMBL" id="DVLL01000004">
    <property type="protein sequence ID" value="HIT58251.1"/>
    <property type="molecule type" value="Genomic_DNA"/>
</dbReference>
<evidence type="ECO:0000259" key="2">
    <source>
        <dbReference type="Pfam" id="PF01171"/>
    </source>
</evidence>
<comment type="caution">
    <text evidence="3">The sequence shown here is derived from an EMBL/GenBank/DDBJ whole genome shotgun (WGS) entry which is preliminary data.</text>
</comment>
<dbReference type="PANTHER" id="PTHR43686:SF1">
    <property type="entry name" value="AMINOTRAN_5 DOMAIN-CONTAINING PROTEIN"/>
    <property type="match status" value="1"/>
</dbReference>
<dbReference type="Proteomes" id="UP000824136">
    <property type="component" value="Unassembled WGS sequence"/>
</dbReference>
<sequence>MQKILGYMRKAIQEFDLIQDGDKIAVGVSGGKDSLALLLGLIGLRKFIGIDYGLTAVTLDPMFGGVEGDYSAVARLCEENGIEYILERTRIGEIVFDIRREEHPCSLCARMRRGALHDAAKKAGCNKVALGHHYNDAVETFMMNLFIEGRIGCFSPKSYLSRKDLWLIRPLVFAPESAIKSAIRRNNIEVVKSVCPADGVTKREEMKEFLRQREYEDKGFTDRLFGAMRRAGINGWGYRNANASGIEGDEE</sequence>
<reference evidence="3" key="1">
    <citation type="submission" date="2020-10" db="EMBL/GenBank/DDBJ databases">
        <authorList>
            <person name="Gilroy R."/>
        </authorList>
    </citation>
    <scope>NUCLEOTIDE SEQUENCE</scope>
    <source>
        <strain evidence="3">CHK33-4379</strain>
    </source>
</reference>
<keyword evidence="1" id="KW-0808">Transferase</keyword>
<proteinExistence type="predicted"/>
<evidence type="ECO:0000256" key="1">
    <source>
        <dbReference type="ARBA" id="ARBA00022679"/>
    </source>
</evidence>
<reference evidence="3" key="2">
    <citation type="journal article" date="2021" name="PeerJ">
        <title>Extensive microbial diversity within the chicken gut microbiome revealed by metagenomics and culture.</title>
        <authorList>
            <person name="Gilroy R."/>
            <person name="Ravi A."/>
            <person name="Getino M."/>
            <person name="Pursley I."/>
            <person name="Horton D.L."/>
            <person name="Alikhan N.F."/>
            <person name="Baker D."/>
            <person name="Gharbi K."/>
            <person name="Hall N."/>
            <person name="Watson M."/>
            <person name="Adriaenssens E.M."/>
            <person name="Foster-Nyarko E."/>
            <person name="Jarju S."/>
            <person name="Secka A."/>
            <person name="Antonio M."/>
            <person name="Oren A."/>
            <person name="Chaudhuri R.R."/>
            <person name="La Ragione R."/>
            <person name="Hildebrand F."/>
            <person name="Pallen M.J."/>
        </authorList>
    </citation>
    <scope>NUCLEOTIDE SEQUENCE</scope>
    <source>
        <strain evidence="3">CHK33-4379</strain>
    </source>
</reference>
<dbReference type="InterPro" id="IPR035107">
    <property type="entry name" value="tRNA_thiolation_TtcA_Ctu1"/>
</dbReference>
<dbReference type="AlphaFoldDB" id="A0A9D1KJQ2"/>
<gene>
    <name evidence="3" type="ORF">IAC39_00780</name>
</gene>
<dbReference type="SUPFAM" id="SSF52402">
    <property type="entry name" value="Adenine nucleotide alpha hydrolases-like"/>
    <property type="match status" value="1"/>
</dbReference>
<dbReference type="Pfam" id="PF01171">
    <property type="entry name" value="ATP_bind_3"/>
    <property type="match status" value="1"/>
</dbReference>
<dbReference type="GO" id="GO:0008033">
    <property type="term" value="P:tRNA processing"/>
    <property type="evidence" value="ECO:0007669"/>
    <property type="project" value="InterPro"/>
</dbReference>
<accession>A0A9D1KJQ2</accession>
<organism evidence="3 4">
    <name type="scientific">Candidatus Faeciplasma pullistercoris</name>
    <dbReference type="NCBI Taxonomy" id="2840800"/>
    <lineage>
        <taxon>Bacteria</taxon>
        <taxon>Bacillati</taxon>
        <taxon>Bacillota</taxon>
        <taxon>Clostridia</taxon>
        <taxon>Eubacteriales</taxon>
        <taxon>Oscillospiraceae</taxon>
        <taxon>Oscillospiraceae incertae sedis</taxon>
        <taxon>Candidatus Faeciplasma</taxon>
    </lineage>
</organism>
<name>A0A9D1KJQ2_9FIRM</name>
<dbReference type="InterPro" id="IPR014729">
    <property type="entry name" value="Rossmann-like_a/b/a_fold"/>
</dbReference>
<dbReference type="CDD" id="cd24138">
    <property type="entry name" value="TtcA-like"/>
    <property type="match status" value="1"/>
</dbReference>
<dbReference type="PIRSF" id="PIRSF004976">
    <property type="entry name" value="ATPase_YdaO"/>
    <property type="match status" value="1"/>
</dbReference>
<dbReference type="Gene3D" id="3.40.50.620">
    <property type="entry name" value="HUPs"/>
    <property type="match status" value="1"/>
</dbReference>
<feature type="domain" description="tRNA(Ile)-lysidine/2-thiocytidine synthase N-terminal" evidence="2">
    <location>
        <begin position="23"/>
        <end position="191"/>
    </location>
</feature>
<protein>
    <submittedName>
        <fullName evidence="3">tRNA 2-thiocytidine biosynthesis protein TtcA</fullName>
    </submittedName>
</protein>
<dbReference type="InterPro" id="IPR011063">
    <property type="entry name" value="TilS/TtcA_N"/>
</dbReference>
<dbReference type="PANTHER" id="PTHR43686">
    <property type="entry name" value="SULFURTRANSFERASE-RELATED"/>
    <property type="match status" value="1"/>
</dbReference>
<evidence type="ECO:0000313" key="4">
    <source>
        <dbReference type="Proteomes" id="UP000824136"/>
    </source>
</evidence>
<dbReference type="GO" id="GO:0016740">
    <property type="term" value="F:transferase activity"/>
    <property type="evidence" value="ECO:0007669"/>
    <property type="project" value="UniProtKB-KW"/>
</dbReference>
<evidence type="ECO:0000313" key="3">
    <source>
        <dbReference type="EMBL" id="HIT58251.1"/>
    </source>
</evidence>